<protein>
    <recommendedName>
        <fullName evidence="3">DUF4276 family protein</fullName>
    </recommendedName>
</protein>
<gene>
    <name evidence="1" type="ORF">SAMN05216174_106191</name>
</gene>
<evidence type="ECO:0008006" key="3">
    <source>
        <dbReference type="Google" id="ProtNLM"/>
    </source>
</evidence>
<name>A0A1G6R9D2_9PSEU</name>
<dbReference type="EMBL" id="FMZZ01000006">
    <property type="protein sequence ID" value="SDD00496.1"/>
    <property type="molecule type" value="Genomic_DNA"/>
</dbReference>
<dbReference type="AlphaFoldDB" id="A0A1G6R9D2"/>
<dbReference type="OrthoDB" id="5198169at2"/>
<dbReference type="Proteomes" id="UP000199501">
    <property type="component" value="Unassembled WGS sequence"/>
</dbReference>
<sequence length="223" mass="24590">MSRRGGTGLRATRKPVVVVAGEDSTDRKCLRILLEAFCPSMAGRIVEINDAVRLRQAGDAALAARVDSLANKVRARAAREDAEVACVFVHEDFDACDSDHFPIVRDRVQRALDQRFGNAHYTLAVWEIEAWLLLFPGALHSLVSGWKVPKQLQGKDTGRLNDPKRVLKTQLGKARAYRETDAPDVIEKAVDLGAHTAPLGTNRSWDLLRGDVQTCCAQHLGSR</sequence>
<evidence type="ECO:0000313" key="1">
    <source>
        <dbReference type="EMBL" id="SDD00496.1"/>
    </source>
</evidence>
<evidence type="ECO:0000313" key="2">
    <source>
        <dbReference type="Proteomes" id="UP000199501"/>
    </source>
</evidence>
<organism evidence="1 2">
    <name type="scientific">Actinokineospora iranica</name>
    <dbReference type="NCBI Taxonomy" id="1271860"/>
    <lineage>
        <taxon>Bacteria</taxon>
        <taxon>Bacillati</taxon>
        <taxon>Actinomycetota</taxon>
        <taxon>Actinomycetes</taxon>
        <taxon>Pseudonocardiales</taxon>
        <taxon>Pseudonocardiaceae</taxon>
        <taxon>Actinokineospora</taxon>
    </lineage>
</organism>
<accession>A0A1G6R9D2</accession>
<keyword evidence="2" id="KW-1185">Reference proteome</keyword>
<reference evidence="2" key="1">
    <citation type="submission" date="2016-10" db="EMBL/GenBank/DDBJ databases">
        <authorList>
            <person name="Varghese N."/>
            <person name="Submissions S."/>
        </authorList>
    </citation>
    <scope>NUCLEOTIDE SEQUENCE [LARGE SCALE GENOMIC DNA]</scope>
    <source>
        <strain evidence="2">IBRC-M 10403</strain>
    </source>
</reference>
<dbReference type="STRING" id="1271860.SAMN05216174_106191"/>
<proteinExistence type="predicted"/>